<dbReference type="Gene3D" id="1.20.1280.50">
    <property type="match status" value="1"/>
</dbReference>
<dbReference type="Gene3D" id="3.20.90.10">
    <property type="entry name" value="Tubby Protein, Chain A"/>
    <property type="match status" value="1"/>
</dbReference>
<evidence type="ECO:0000313" key="6">
    <source>
        <dbReference type="Proteomes" id="UP000585474"/>
    </source>
</evidence>
<evidence type="ECO:0000313" key="5">
    <source>
        <dbReference type="EMBL" id="GFZ18690.1"/>
    </source>
</evidence>
<dbReference type="SUPFAM" id="SSF81383">
    <property type="entry name" value="F-box domain"/>
    <property type="match status" value="1"/>
</dbReference>
<protein>
    <submittedName>
        <fullName evidence="5">Tubby like protein 2</fullName>
    </submittedName>
</protein>
<accession>A0A7J0H6G6</accession>
<comment type="caution">
    <text evidence="5">The sequence shown here is derived from an EMBL/GenBank/DDBJ whole genome shotgun (WGS) entry which is preliminary data.</text>
</comment>
<dbReference type="InterPro" id="IPR000007">
    <property type="entry name" value="Tubby_C"/>
</dbReference>
<dbReference type="Pfam" id="PF12937">
    <property type="entry name" value="F-box-like"/>
    <property type="match status" value="1"/>
</dbReference>
<dbReference type="InterPro" id="IPR001810">
    <property type="entry name" value="F-box_dom"/>
</dbReference>
<dbReference type="InterPro" id="IPR025659">
    <property type="entry name" value="Tubby-like_C"/>
</dbReference>
<evidence type="ECO:0000256" key="2">
    <source>
        <dbReference type="SAM" id="MobiDB-lite"/>
    </source>
</evidence>
<evidence type="ECO:0000259" key="3">
    <source>
        <dbReference type="Pfam" id="PF01167"/>
    </source>
</evidence>
<evidence type="ECO:0000256" key="1">
    <source>
        <dbReference type="ARBA" id="ARBA00007129"/>
    </source>
</evidence>
<dbReference type="AlphaFoldDB" id="A0A7J0H6G6"/>
<feature type="domain" description="Tubby C-terminal" evidence="3">
    <location>
        <begin position="111"/>
        <end position="395"/>
    </location>
</feature>
<dbReference type="Pfam" id="PF01167">
    <property type="entry name" value="Tub"/>
    <property type="match status" value="1"/>
</dbReference>
<dbReference type="OrthoDB" id="8775810at2759"/>
<keyword evidence="6" id="KW-1185">Reference proteome</keyword>
<dbReference type="PANTHER" id="PTHR16517">
    <property type="entry name" value="TUBBY-RELATED"/>
    <property type="match status" value="1"/>
</dbReference>
<dbReference type="InterPro" id="IPR018066">
    <property type="entry name" value="Tubby_C_CS"/>
</dbReference>
<evidence type="ECO:0000259" key="4">
    <source>
        <dbReference type="Pfam" id="PF12937"/>
    </source>
</evidence>
<organism evidence="5 6">
    <name type="scientific">Actinidia rufa</name>
    <dbReference type="NCBI Taxonomy" id="165716"/>
    <lineage>
        <taxon>Eukaryota</taxon>
        <taxon>Viridiplantae</taxon>
        <taxon>Streptophyta</taxon>
        <taxon>Embryophyta</taxon>
        <taxon>Tracheophyta</taxon>
        <taxon>Spermatophyta</taxon>
        <taxon>Magnoliopsida</taxon>
        <taxon>eudicotyledons</taxon>
        <taxon>Gunneridae</taxon>
        <taxon>Pentapetalae</taxon>
        <taxon>asterids</taxon>
        <taxon>Ericales</taxon>
        <taxon>Actinidiaceae</taxon>
        <taxon>Actinidia</taxon>
    </lineage>
</organism>
<name>A0A7J0H6G6_9ERIC</name>
<dbReference type="SUPFAM" id="SSF54518">
    <property type="entry name" value="Tubby C-terminal domain-like"/>
    <property type="match status" value="1"/>
</dbReference>
<feature type="region of interest" description="Disordered" evidence="2">
    <location>
        <begin position="21"/>
        <end position="48"/>
    </location>
</feature>
<dbReference type="PRINTS" id="PR01573">
    <property type="entry name" value="SUPERTUBBY"/>
</dbReference>
<reference evidence="5 6" key="1">
    <citation type="submission" date="2019-07" db="EMBL/GenBank/DDBJ databases">
        <title>De Novo Assembly of kiwifruit Actinidia rufa.</title>
        <authorList>
            <person name="Sugita-Konishi S."/>
            <person name="Sato K."/>
            <person name="Mori E."/>
            <person name="Abe Y."/>
            <person name="Kisaki G."/>
            <person name="Hamano K."/>
            <person name="Suezawa K."/>
            <person name="Otani M."/>
            <person name="Fukuda T."/>
            <person name="Manabe T."/>
            <person name="Gomi K."/>
            <person name="Tabuchi M."/>
            <person name="Akimitsu K."/>
            <person name="Kataoka I."/>
        </authorList>
    </citation>
    <scope>NUCLEOTIDE SEQUENCE [LARGE SCALE GENOMIC DNA]</scope>
    <source>
        <strain evidence="6">cv. Fuchu</strain>
    </source>
</reference>
<dbReference type="EMBL" id="BJWL01000027">
    <property type="protein sequence ID" value="GFZ18690.1"/>
    <property type="molecule type" value="Genomic_DNA"/>
</dbReference>
<dbReference type="CDD" id="cd22153">
    <property type="entry name" value="F-box_AtTLP-like"/>
    <property type="match status" value="1"/>
</dbReference>
<feature type="domain" description="F-box" evidence="4">
    <location>
        <begin position="50"/>
        <end position="93"/>
    </location>
</feature>
<dbReference type="InterPro" id="IPR036047">
    <property type="entry name" value="F-box-like_dom_sf"/>
</dbReference>
<comment type="similarity">
    <text evidence="1">Belongs to the TUB family.</text>
</comment>
<gene>
    <name evidence="5" type="ORF">Acr_27g0004290</name>
</gene>
<dbReference type="PANTHER" id="PTHR16517:SF134">
    <property type="entry name" value="TUBBY-LIKE F-BOX PROTEIN 2"/>
    <property type="match status" value="1"/>
</dbReference>
<sequence length="400" mass="44850">MSFKSIVRELKDGIGSISKRGVEGKHWRKRTRSHIAPDVAPPGPTEQGQWANLPPELLLDIIRRVEESETSWPARTVVVFCASVCKSWRDITKEIVKTPEECGRLTFPISLKQPGPRDSPIQCFIKRDRATSTYCLYYGLIPSENENDKLLLAAKKIRRATSTDFVISLVADDFSRASNMSNFLGTKFTIYDSQPPTDATFQQNSRSSRRFHAKQVSPRVPACSYSIATVNYELNVLRTRGPRRMHCVMQSIPVSSIEEGGTAPTPTSFPHTLDEKLSFLPVLKGKEPITEFSSPNLTVSSPVSGEPLILKNKAPRWHEQLQCWCLNFKGRVTVASVKNFQLVASVETSHNVPASEQEKVILQFGKIGKDIFTMDYRYPISAFQAFSICLSSFDTKPACE</sequence>
<dbReference type="Proteomes" id="UP000585474">
    <property type="component" value="Unassembled WGS sequence"/>
</dbReference>
<proteinExistence type="inferred from homology"/>
<dbReference type="PROSITE" id="PS01200">
    <property type="entry name" value="TUB_1"/>
    <property type="match status" value="1"/>
</dbReference>